<dbReference type="AlphaFoldDB" id="A0AAV4LB19"/>
<dbReference type="PANTHER" id="PTHR43425">
    <property type="entry name" value="OXYGEN-INSENSITIVE NADPH NITROREDUCTASE"/>
    <property type="match status" value="1"/>
</dbReference>
<dbReference type="InterPro" id="IPR029479">
    <property type="entry name" value="Nitroreductase"/>
</dbReference>
<evidence type="ECO:0000256" key="3">
    <source>
        <dbReference type="ARBA" id="ARBA00022643"/>
    </source>
</evidence>
<evidence type="ECO:0000256" key="1">
    <source>
        <dbReference type="ARBA" id="ARBA00008366"/>
    </source>
</evidence>
<evidence type="ECO:0000259" key="6">
    <source>
        <dbReference type="Pfam" id="PF00881"/>
    </source>
</evidence>
<dbReference type="InterPro" id="IPR000415">
    <property type="entry name" value="Nitroreductase-like"/>
</dbReference>
<dbReference type="RefSeq" id="WP_282198137.1">
    <property type="nucleotide sequence ID" value="NZ_BOQE01000001.1"/>
</dbReference>
<dbReference type="EMBL" id="BOQE01000001">
    <property type="protein sequence ID" value="GIM44884.1"/>
    <property type="molecule type" value="Genomic_DNA"/>
</dbReference>
<gene>
    <name evidence="7" type="ORF">DNHGIG_04330</name>
</gene>
<organism evidence="7 8">
    <name type="scientific">Collibacillus ludicampi</name>
    <dbReference type="NCBI Taxonomy" id="2771369"/>
    <lineage>
        <taxon>Bacteria</taxon>
        <taxon>Bacillati</taxon>
        <taxon>Bacillota</taxon>
        <taxon>Bacilli</taxon>
        <taxon>Bacillales</taxon>
        <taxon>Alicyclobacillaceae</taxon>
        <taxon>Collibacillus</taxon>
    </lineage>
</organism>
<dbReference type="InterPro" id="IPR016446">
    <property type="entry name" value="Flavin_OxRdtase_Frp"/>
</dbReference>
<dbReference type="PANTHER" id="PTHR43425:SF2">
    <property type="entry name" value="OXYGEN-INSENSITIVE NADPH NITROREDUCTASE"/>
    <property type="match status" value="1"/>
</dbReference>
<accession>A0AAV4LB19</accession>
<proteinExistence type="inferred from homology"/>
<evidence type="ECO:0000256" key="5">
    <source>
        <dbReference type="PIRNR" id="PIRNR005426"/>
    </source>
</evidence>
<protein>
    <submittedName>
        <fullName evidence="7">NADPH-dependent oxidoreductase</fullName>
    </submittedName>
</protein>
<dbReference type="Pfam" id="PF00881">
    <property type="entry name" value="Nitroreductase"/>
    <property type="match status" value="1"/>
</dbReference>
<comment type="similarity">
    <text evidence="1 5">Belongs to the flavin oxidoreductase frp family.</text>
</comment>
<keyword evidence="3 5" id="KW-0288">FMN</keyword>
<dbReference type="CDD" id="cd02146">
    <property type="entry name" value="NfsA-like"/>
    <property type="match status" value="1"/>
</dbReference>
<evidence type="ECO:0000256" key="2">
    <source>
        <dbReference type="ARBA" id="ARBA00022630"/>
    </source>
</evidence>
<keyword evidence="2 5" id="KW-0285">Flavoprotein</keyword>
<dbReference type="NCBIfam" id="NF008033">
    <property type="entry name" value="PRK10765.1"/>
    <property type="match status" value="1"/>
</dbReference>
<comment type="caution">
    <text evidence="7">The sequence shown here is derived from an EMBL/GenBank/DDBJ whole genome shotgun (WGS) entry which is preliminary data.</text>
</comment>
<evidence type="ECO:0000313" key="7">
    <source>
        <dbReference type="EMBL" id="GIM44884.1"/>
    </source>
</evidence>
<keyword evidence="5" id="KW-0521">NADP</keyword>
<keyword evidence="4 5" id="KW-0560">Oxidoreductase</keyword>
<dbReference type="SUPFAM" id="SSF55469">
    <property type="entry name" value="FMN-dependent nitroreductase-like"/>
    <property type="match status" value="1"/>
</dbReference>
<dbReference type="PIRSF" id="PIRSF005426">
    <property type="entry name" value="Frp"/>
    <property type="match status" value="1"/>
</dbReference>
<evidence type="ECO:0000256" key="4">
    <source>
        <dbReference type="ARBA" id="ARBA00023002"/>
    </source>
</evidence>
<sequence>MNEVIRLLQNHRSIRKFTEQKLSEEQIEAIIKSAQMASTSSNVQAYSIIGVTDPQMKKELAHLAGDQKYVEECPIFFVFCADLHRIQTACRMREQEMMYQLMEPFIVSTVDAALAAQNAIVAAESMGLGGVYIGGIRNHPGAVSELLQLPPLVYPVFGMCIGYPAQDPLVRPRMRMEAIYHENTYDPGKYEKEIEHYDEVMKEYYIKRSNGKMQTTWSEQMAERFSKPVRAHMRKFLEERGFRFD</sequence>
<name>A0AAV4LB19_9BACL</name>
<dbReference type="Gene3D" id="3.40.109.10">
    <property type="entry name" value="NADH Oxidase"/>
    <property type="match status" value="1"/>
</dbReference>
<feature type="domain" description="Nitroreductase" evidence="6">
    <location>
        <begin position="9"/>
        <end position="163"/>
    </location>
</feature>
<evidence type="ECO:0000313" key="8">
    <source>
        <dbReference type="Proteomes" id="UP001057291"/>
    </source>
</evidence>
<dbReference type="Proteomes" id="UP001057291">
    <property type="component" value="Unassembled WGS sequence"/>
</dbReference>
<dbReference type="GO" id="GO:0016491">
    <property type="term" value="F:oxidoreductase activity"/>
    <property type="evidence" value="ECO:0007669"/>
    <property type="project" value="UniProtKB-UniRule"/>
</dbReference>
<reference evidence="7" key="1">
    <citation type="journal article" date="2023" name="Int. J. Syst. Evol. Microbiol.">
        <title>Collibacillus ludicampi gen. nov., sp. nov., a new soil bacterium of the family Alicyclobacillaceae.</title>
        <authorList>
            <person name="Jojima T."/>
            <person name="Ioku Y."/>
            <person name="Fukuta Y."/>
            <person name="Shirasaka N."/>
            <person name="Matsumura Y."/>
            <person name="Mori M."/>
        </authorList>
    </citation>
    <scope>NUCLEOTIDE SEQUENCE</scope>
    <source>
        <strain evidence="7">TP075</strain>
    </source>
</reference>
<keyword evidence="8" id="KW-1185">Reference proteome</keyword>